<protein>
    <submittedName>
        <fullName evidence="2">Alpha/beta fold hydrolase</fullName>
    </submittedName>
</protein>
<dbReference type="Proteomes" id="UP001501706">
    <property type="component" value="Unassembled WGS sequence"/>
</dbReference>
<dbReference type="GO" id="GO:0016787">
    <property type="term" value="F:hydrolase activity"/>
    <property type="evidence" value="ECO:0007669"/>
    <property type="project" value="UniProtKB-KW"/>
</dbReference>
<gene>
    <name evidence="2" type="ORF">GCM10009097_59470</name>
</gene>
<dbReference type="Gene3D" id="3.40.50.1820">
    <property type="entry name" value="alpha/beta hydrolase"/>
    <property type="match status" value="1"/>
</dbReference>
<dbReference type="SUPFAM" id="SSF53474">
    <property type="entry name" value="alpha/beta-Hydrolases"/>
    <property type="match status" value="1"/>
</dbReference>
<keyword evidence="3" id="KW-1185">Reference proteome</keyword>
<proteinExistence type="predicted"/>
<sequence>MLVHGAWHGPWCWDKLAAVLRDAGHEVSVVDLQGTPTGGRAPVESSTLSSYTDRVVQALDAQASPVILVAPSSGGLAASQAAESRPKKVRTLAFLSAFVAADGEAHRNLTGADPGQKVSPVLLVDFRPATRIPLQTRIDVSKPAEVKLAFYNDCSDQDAQAMMKRLVPEPAGPAGQPLRLTAANFGSVAKVYIHCALDNAISLARQRQFAAKWPMRKTVTLEAGHSPFISMPARLAAELTAL</sequence>
<dbReference type="InterPro" id="IPR029058">
    <property type="entry name" value="AB_hydrolase_fold"/>
</dbReference>
<dbReference type="InterPro" id="IPR045889">
    <property type="entry name" value="MES/HNL"/>
</dbReference>
<dbReference type="InterPro" id="IPR000073">
    <property type="entry name" value="AB_hydrolase_1"/>
</dbReference>
<comment type="caution">
    <text evidence="2">The sequence shown here is derived from an EMBL/GenBank/DDBJ whole genome shotgun (WGS) entry which is preliminary data.</text>
</comment>
<evidence type="ECO:0000259" key="1">
    <source>
        <dbReference type="Pfam" id="PF12697"/>
    </source>
</evidence>
<feature type="domain" description="AB hydrolase-1" evidence="1">
    <location>
        <begin position="2"/>
        <end position="237"/>
    </location>
</feature>
<reference evidence="2 3" key="1">
    <citation type="journal article" date="2019" name="Int. J. Syst. Evol. Microbiol.">
        <title>The Global Catalogue of Microorganisms (GCM) 10K type strain sequencing project: providing services to taxonomists for standard genome sequencing and annotation.</title>
        <authorList>
            <consortium name="The Broad Institute Genomics Platform"/>
            <consortium name="The Broad Institute Genome Sequencing Center for Infectious Disease"/>
            <person name="Wu L."/>
            <person name="Ma J."/>
        </authorList>
    </citation>
    <scope>NUCLEOTIDE SEQUENCE [LARGE SCALE GENOMIC DNA]</scope>
    <source>
        <strain evidence="2 3">JCM 14330</strain>
    </source>
</reference>
<keyword evidence="2" id="KW-0378">Hydrolase</keyword>
<accession>A0ABN1D652</accession>
<name>A0ABN1D652_9BURK</name>
<evidence type="ECO:0000313" key="2">
    <source>
        <dbReference type="EMBL" id="GAA0534575.1"/>
    </source>
</evidence>
<dbReference type="PANTHER" id="PTHR10992">
    <property type="entry name" value="METHYLESTERASE FAMILY MEMBER"/>
    <property type="match status" value="1"/>
</dbReference>
<dbReference type="EMBL" id="BAAAEN010000052">
    <property type="protein sequence ID" value="GAA0534575.1"/>
    <property type="molecule type" value="Genomic_DNA"/>
</dbReference>
<evidence type="ECO:0000313" key="3">
    <source>
        <dbReference type="Proteomes" id="UP001501706"/>
    </source>
</evidence>
<organism evidence="2 3">
    <name type="scientific">Pigmentiphaga daeguensis</name>
    <dbReference type="NCBI Taxonomy" id="414049"/>
    <lineage>
        <taxon>Bacteria</taxon>
        <taxon>Pseudomonadati</taxon>
        <taxon>Pseudomonadota</taxon>
        <taxon>Betaproteobacteria</taxon>
        <taxon>Burkholderiales</taxon>
        <taxon>Alcaligenaceae</taxon>
        <taxon>Pigmentiphaga</taxon>
    </lineage>
</organism>
<dbReference type="Pfam" id="PF12697">
    <property type="entry name" value="Abhydrolase_6"/>
    <property type="match status" value="1"/>
</dbReference>
<dbReference type="PANTHER" id="PTHR10992:SF1086">
    <property type="entry name" value="AB HYDROLASE-1 DOMAIN-CONTAINING PROTEIN"/>
    <property type="match status" value="1"/>
</dbReference>